<reference evidence="1 2" key="1">
    <citation type="submission" date="2020-08" db="EMBL/GenBank/DDBJ databases">
        <title>Listeria ohnekaius sp. nov. and Listeria portnoyii sp. nov. isolated from non-agricultural and natural environments.</title>
        <authorList>
            <person name="Weller D."/>
            <person name="Belias A.M."/>
            <person name="Liao J."/>
            <person name="Guo S."/>
            <person name="Orsi R.H."/>
            <person name="Wiedmann M."/>
        </authorList>
    </citation>
    <scope>NUCLEOTIDE SEQUENCE [LARGE SCALE GENOMIC DNA]</scope>
    <source>
        <strain evidence="1 2">FSL W9-0585</strain>
    </source>
</reference>
<comment type="caution">
    <text evidence="1">The sequence shown here is derived from an EMBL/GenBank/DDBJ whole genome shotgun (WGS) entry which is preliminary data.</text>
</comment>
<keyword evidence="2" id="KW-1185">Reference proteome</keyword>
<dbReference type="EMBL" id="JABJVM010000003">
    <property type="protein sequence ID" value="MBA3925563.1"/>
    <property type="molecule type" value="Genomic_DNA"/>
</dbReference>
<evidence type="ECO:0000313" key="2">
    <source>
        <dbReference type="Proteomes" id="UP000548787"/>
    </source>
</evidence>
<dbReference type="AlphaFoldDB" id="A0A7W1YFG4"/>
<gene>
    <name evidence="1" type="ORF">HPK16_04325</name>
</gene>
<accession>A0A7W1YFG4</accession>
<name>A0A7W1YFG4_9LIST</name>
<dbReference type="RefSeq" id="WP_181675785.1">
    <property type="nucleotide sequence ID" value="NZ_JABJVM010000003.1"/>
</dbReference>
<organism evidence="1 2">
    <name type="scientific">Listeria rustica</name>
    <dbReference type="NCBI Taxonomy" id="2713503"/>
    <lineage>
        <taxon>Bacteria</taxon>
        <taxon>Bacillati</taxon>
        <taxon>Bacillota</taxon>
        <taxon>Bacilli</taxon>
        <taxon>Bacillales</taxon>
        <taxon>Listeriaceae</taxon>
        <taxon>Listeria</taxon>
    </lineage>
</organism>
<proteinExistence type="predicted"/>
<dbReference type="Proteomes" id="UP000548787">
    <property type="component" value="Unassembled WGS sequence"/>
</dbReference>
<sequence length="93" mass="10450">MSTPLFYIPYGAEFYMDYERYSKKVVDKVSLESAIIELATECAVSVNKKGIECHYTVSAEDSLSGEPFELVFSSREPEEEANVIPLHYLGCAI</sequence>
<evidence type="ECO:0000313" key="1">
    <source>
        <dbReference type="EMBL" id="MBA3925563.1"/>
    </source>
</evidence>
<protein>
    <submittedName>
        <fullName evidence="1">Uncharacterized protein</fullName>
    </submittedName>
</protein>